<dbReference type="AlphaFoldDB" id="A0A814N6W1"/>
<dbReference type="Proteomes" id="UP000663864">
    <property type="component" value="Unassembled WGS sequence"/>
</dbReference>
<reference evidence="1" key="1">
    <citation type="submission" date="2021-02" db="EMBL/GenBank/DDBJ databases">
        <authorList>
            <person name="Nowell W R."/>
        </authorList>
    </citation>
    <scope>NUCLEOTIDE SEQUENCE</scope>
</reference>
<accession>A0A814N6W1</accession>
<evidence type="ECO:0000313" key="1">
    <source>
        <dbReference type="EMBL" id="CAF1087673.1"/>
    </source>
</evidence>
<evidence type="ECO:0000313" key="2">
    <source>
        <dbReference type="Proteomes" id="UP000663864"/>
    </source>
</evidence>
<organism evidence="1 2">
    <name type="scientific">Rotaria sordida</name>
    <dbReference type="NCBI Taxonomy" id="392033"/>
    <lineage>
        <taxon>Eukaryota</taxon>
        <taxon>Metazoa</taxon>
        <taxon>Spiralia</taxon>
        <taxon>Gnathifera</taxon>
        <taxon>Rotifera</taxon>
        <taxon>Eurotatoria</taxon>
        <taxon>Bdelloidea</taxon>
        <taxon>Philodinida</taxon>
        <taxon>Philodinidae</taxon>
        <taxon>Rotaria</taxon>
    </lineage>
</organism>
<protein>
    <submittedName>
        <fullName evidence="1">Uncharacterized protein</fullName>
    </submittedName>
</protein>
<proteinExistence type="predicted"/>
<comment type="caution">
    <text evidence="1">The sequence shown here is derived from an EMBL/GenBank/DDBJ whole genome shotgun (WGS) entry which is preliminary data.</text>
</comment>
<dbReference type="EMBL" id="CAJNOT010000819">
    <property type="protein sequence ID" value="CAF1087673.1"/>
    <property type="molecule type" value="Genomic_DNA"/>
</dbReference>
<name>A0A814N6W1_9BILA</name>
<gene>
    <name evidence="1" type="ORF">ZHD862_LOCUS16919</name>
</gene>
<sequence length="66" mass="7419">MAFNLFKHSIDTSKFSQHSNPSISSSRFLATGLSNIGYFVNTYIIINRNVTTKITSTLTSDIIEQF</sequence>